<evidence type="ECO:0000256" key="3">
    <source>
        <dbReference type="ARBA" id="ARBA00022729"/>
    </source>
</evidence>
<keyword evidence="11" id="KW-1185">Reference proteome</keyword>
<evidence type="ECO:0000313" key="11">
    <source>
        <dbReference type="Proteomes" id="UP000001593"/>
    </source>
</evidence>
<organism evidence="10 11">
    <name type="scientific">Nematostella vectensis</name>
    <name type="common">Starlet sea anemone</name>
    <dbReference type="NCBI Taxonomy" id="45351"/>
    <lineage>
        <taxon>Eukaryota</taxon>
        <taxon>Metazoa</taxon>
        <taxon>Cnidaria</taxon>
        <taxon>Anthozoa</taxon>
        <taxon>Hexacorallia</taxon>
        <taxon>Actiniaria</taxon>
        <taxon>Edwardsiidae</taxon>
        <taxon>Nematostella</taxon>
    </lineage>
</organism>
<dbReference type="InterPro" id="IPR000436">
    <property type="entry name" value="Sushi_SCR_CCP_dom"/>
</dbReference>
<feature type="domain" description="Sushi" evidence="9">
    <location>
        <begin position="215"/>
        <end position="271"/>
    </location>
</feature>
<dbReference type="PANTHER" id="PTHR46393">
    <property type="entry name" value="SUSHI DOMAIN-CONTAINING PROTEIN"/>
    <property type="match status" value="1"/>
</dbReference>
<evidence type="ECO:0000256" key="6">
    <source>
        <dbReference type="ARBA" id="ARBA00023157"/>
    </source>
</evidence>
<evidence type="ECO:0000256" key="7">
    <source>
        <dbReference type="ARBA" id="ARBA00023180"/>
    </source>
</evidence>
<dbReference type="FunFam" id="2.10.70.10:FF:000011">
    <property type="entry name" value="CUB and sushi domain-containing protein 3 isoform A"/>
    <property type="match status" value="2"/>
</dbReference>
<accession>A7SNM5</accession>
<dbReference type="PANTHER" id="PTHR46393:SF7">
    <property type="entry name" value="COMPLEMENT C2"/>
    <property type="match status" value="1"/>
</dbReference>
<keyword evidence="3" id="KW-0732">Signal</keyword>
<feature type="disulfide bond" evidence="8">
    <location>
        <begin position="127"/>
        <end position="154"/>
    </location>
</feature>
<evidence type="ECO:0000256" key="5">
    <source>
        <dbReference type="ARBA" id="ARBA00023136"/>
    </source>
</evidence>
<feature type="domain" description="Sushi" evidence="9">
    <location>
        <begin position="41"/>
        <end position="98"/>
    </location>
</feature>
<feature type="domain" description="Sushi" evidence="9">
    <location>
        <begin position="1"/>
        <end position="40"/>
    </location>
</feature>
<keyword evidence="2 8" id="KW-0768">Sushi</keyword>
<keyword evidence="7" id="KW-0325">Glycoprotein</keyword>
<dbReference type="GO" id="GO:0016020">
    <property type="term" value="C:membrane"/>
    <property type="evidence" value="ECO:0007669"/>
    <property type="project" value="UniProtKB-SubCell"/>
</dbReference>
<dbReference type="EMBL" id="DS469722">
    <property type="protein sequence ID" value="EDO34701.1"/>
    <property type="molecule type" value="Genomic_DNA"/>
</dbReference>
<dbReference type="SMART" id="SM00032">
    <property type="entry name" value="CCP"/>
    <property type="match status" value="5"/>
</dbReference>
<name>A7SNM5_NEMVE</name>
<evidence type="ECO:0000259" key="9">
    <source>
        <dbReference type="PROSITE" id="PS50923"/>
    </source>
</evidence>
<proteinExistence type="predicted"/>
<reference evidence="10 11" key="1">
    <citation type="journal article" date="2007" name="Science">
        <title>Sea anemone genome reveals ancestral eumetazoan gene repertoire and genomic organization.</title>
        <authorList>
            <person name="Putnam N.H."/>
            <person name="Srivastava M."/>
            <person name="Hellsten U."/>
            <person name="Dirks B."/>
            <person name="Chapman J."/>
            <person name="Salamov A."/>
            <person name="Terry A."/>
            <person name="Shapiro H."/>
            <person name="Lindquist E."/>
            <person name="Kapitonov V.V."/>
            <person name="Jurka J."/>
            <person name="Genikhovich G."/>
            <person name="Grigoriev I.V."/>
            <person name="Lucas S.M."/>
            <person name="Steele R.E."/>
            <person name="Finnerty J.R."/>
            <person name="Technau U."/>
            <person name="Martindale M.Q."/>
            <person name="Rokhsar D.S."/>
        </authorList>
    </citation>
    <scope>NUCLEOTIDE SEQUENCE [LARGE SCALE GENOMIC DNA]</scope>
    <source>
        <strain evidence="11">CH2 X CH6</strain>
    </source>
</reference>
<dbReference type="CDD" id="cd00033">
    <property type="entry name" value="CCP"/>
    <property type="match status" value="5"/>
</dbReference>
<comment type="subcellular location">
    <subcellularLocation>
        <location evidence="1">Membrane</location>
    </subcellularLocation>
</comment>
<dbReference type="HOGENOM" id="CLU_020107_5_1_1"/>
<feature type="disulfide bond" evidence="8">
    <location>
        <begin position="11"/>
        <end position="38"/>
    </location>
</feature>
<evidence type="ECO:0000256" key="8">
    <source>
        <dbReference type="PROSITE-ProRule" id="PRU00302"/>
    </source>
</evidence>
<evidence type="ECO:0000256" key="4">
    <source>
        <dbReference type="ARBA" id="ARBA00022737"/>
    </source>
</evidence>
<evidence type="ECO:0000256" key="1">
    <source>
        <dbReference type="ARBA" id="ARBA00004370"/>
    </source>
</evidence>
<dbReference type="AlphaFoldDB" id="A7SNM5"/>
<dbReference type="OMA" id="VKCDLPK"/>
<dbReference type="eggNOG" id="KOG4297">
    <property type="taxonomic scope" value="Eukaryota"/>
</dbReference>
<dbReference type="InParanoid" id="A7SNM5"/>
<dbReference type="PROSITE" id="PS50923">
    <property type="entry name" value="SUSHI"/>
    <property type="match status" value="5"/>
</dbReference>
<feature type="domain" description="Sushi" evidence="9">
    <location>
        <begin position="157"/>
        <end position="214"/>
    </location>
</feature>
<keyword evidence="6 8" id="KW-1015">Disulfide bond</keyword>
<feature type="disulfide bond" evidence="8">
    <location>
        <begin position="185"/>
        <end position="212"/>
    </location>
</feature>
<protein>
    <recommendedName>
        <fullName evidence="9">Sushi domain-containing protein</fullName>
    </recommendedName>
</protein>
<feature type="non-terminal residue" evidence="10">
    <location>
        <position position="272"/>
    </location>
</feature>
<keyword evidence="4" id="KW-0677">Repeat</keyword>
<evidence type="ECO:0000256" key="2">
    <source>
        <dbReference type="ARBA" id="ARBA00022659"/>
    </source>
</evidence>
<dbReference type="Proteomes" id="UP000001593">
    <property type="component" value="Unassembled WGS sequence"/>
</dbReference>
<evidence type="ECO:0000313" key="10">
    <source>
        <dbReference type="EMBL" id="EDO34701.1"/>
    </source>
</evidence>
<feature type="domain" description="Sushi" evidence="9">
    <location>
        <begin position="99"/>
        <end position="156"/>
    </location>
</feature>
<comment type="caution">
    <text evidence="8">Lacks conserved residue(s) required for the propagation of feature annotation.</text>
</comment>
<dbReference type="Gene3D" id="2.10.70.10">
    <property type="entry name" value="Complement Module, domain 1"/>
    <property type="match status" value="5"/>
</dbReference>
<feature type="disulfide bond" evidence="8">
    <location>
        <begin position="242"/>
        <end position="269"/>
    </location>
</feature>
<dbReference type="Pfam" id="PF00084">
    <property type="entry name" value="Sushi"/>
    <property type="match status" value="5"/>
</dbReference>
<gene>
    <name evidence="10" type="ORF">NEMVEDRAFT_v1g125072</name>
</gene>
<feature type="disulfide bond" evidence="8">
    <location>
        <begin position="69"/>
        <end position="96"/>
    </location>
</feature>
<dbReference type="STRING" id="45351.A7SNM5"/>
<dbReference type="SUPFAM" id="SSF57535">
    <property type="entry name" value="Complement control module/SCR domain"/>
    <property type="match status" value="5"/>
</dbReference>
<keyword evidence="5" id="KW-0472">Membrane</keyword>
<sequence length="272" mass="28526">TSLDSDVHITCNDGFRLVGSATRTCQSDGLWSGLQPSCVAAACPDPVAPAKGLVVGLQRSVGDTVRFECQEGYRVSGKAYSVCQSSGSWDSPTPTCAIVDCGKPPALASGSIVGSVYTYGSKIQYRCIQDWHLSGPAERVCQADGLWSGKAPVCLERSCGNPGNLANGKRTGEDFTYGKVVTFTCNSGHVMSGSSTRTCQTNGKWTGTQPTCDPAICGDPGAPVNGEKTGAFTYGSTLTYDCMPGYKLVGDRQRTCQANAQWTGSQPHCTGE</sequence>
<dbReference type="InterPro" id="IPR035976">
    <property type="entry name" value="Sushi/SCR/CCP_sf"/>
</dbReference>